<keyword evidence="2" id="KW-1185">Reference proteome</keyword>
<organism evidence="1 2">
    <name type="scientific">Colocasia esculenta</name>
    <name type="common">Wild taro</name>
    <name type="synonym">Arum esculentum</name>
    <dbReference type="NCBI Taxonomy" id="4460"/>
    <lineage>
        <taxon>Eukaryota</taxon>
        <taxon>Viridiplantae</taxon>
        <taxon>Streptophyta</taxon>
        <taxon>Embryophyta</taxon>
        <taxon>Tracheophyta</taxon>
        <taxon>Spermatophyta</taxon>
        <taxon>Magnoliopsida</taxon>
        <taxon>Liliopsida</taxon>
        <taxon>Araceae</taxon>
        <taxon>Aroideae</taxon>
        <taxon>Colocasieae</taxon>
        <taxon>Colocasia</taxon>
    </lineage>
</organism>
<dbReference type="PANTHER" id="PTHR44102">
    <property type="entry name" value="PROTEIN NPG1"/>
    <property type="match status" value="1"/>
</dbReference>
<dbReference type="InterPro" id="IPR043376">
    <property type="entry name" value="NPG1-like"/>
</dbReference>
<reference evidence="1" key="1">
    <citation type="submission" date="2017-07" db="EMBL/GenBank/DDBJ databases">
        <title>Taro Niue Genome Assembly and Annotation.</title>
        <authorList>
            <person name="Atibalentja N."/>
            <person name="Keating K."/>
            <person name="Fields C.J."/>
        </authorList>
    </citation>
    <scope>NUCLEOTIDE SEQUENCE</scope>
    <source>
        <strain evidence="1">Niue_2</strain>
        <tissue evidence="1">Leaf</tissue>
    </source>
</reference>
<dbReference type="Proteomes" id="UP000652761">
    <property type="component" value="Unassembled WGS sequence"/>
</dbReference>
<dbReference type="PANTHER" id="PTHR44102:SF1">
    <property type="entry name" value="OS10G0471400 PROTEIN"/>
    <property type="match status" value="1"/>
</dbReference>
<feature type="non-terminal residue" evidence="1">
    <location>
        <position position="1"/>
    </location>
</feature>
<comment type="caution">
    <text evidence="1">The sequence shown here is derived from an EMBL/GenBank/DDBJ whole genome shotgun (WGS) entry which is preliminary data.</text>
</comment>
<dbReference type="EMBL" id="NMUH01002976">
    <property type="protein sequence ID" value="MQM03094.1"/>
    <property type="molecule type" value="Genomic_DNA"/>
</dbReference>
<dbReference type="OrthoDB" id="1722905at2759"/>
<proteinExistence type="predicted"/>
<protein>
    <submittedName>
        <fullName evidence="1">Uncharacterized protein</fullName>
    </submittedName>
</protein>
<gene>
    <name evidence="1" type="ORF">Taro_035871</name>
</gene>
<evidence type="ECO:0000313" key="1">
    <source>
        <dbReference type="EMBL" id="MQM03094.1"/>
    </source>
</evidence>
<accession>A0A843WG32</accession>
<dbReference type="AlphaFoldDB" id="A0A843WG32"/>
<evidence type="ECO:0000313" key="2">
    <source>
        <dbReference type="Proteomes" id="UP000652761"/>
    </source>
</evidence>
<name>A0A843WG32_COLES</name>
<sequence>EDVAQLLTLITFQSTEDLLSPGPLRGVGKEEILREGGASSVGEVEEEKQGLGFVIAPFPGSVVVAAKGDSEQLKADDKVQCPDSLATRDLSAGDFSSHNVMVDQNFDTGNIEEAEYSLREGGCLNYELPPLGNLGLLIKLT</sequence>